<feature type="compositionally biased region" description="Low complexity" evidence="6">
    <location>
        <begin position="321"/>
        <end position="370"/>
    </location>
</feature>
<feature type="region of interest" description="Disordered" evidence="6">
    <location>
        <begin position="196"/>
        <end position="268"/>
    </location>
</feature>
<dbReference type="AlphaFoldDB" id="A0A8J4WJ26"/>
<dbReference type="GO" id="GO:0005686">
    <property type="term" value="C:U2 snRNP"/>
    <property type="evidence" value="ECO:0007669"/>
    <property type="project" value="TreeGrafter"/>
</dbReference>
<evidence type="ECO:0000256" key="6">
    <source>
        <dbReference type="SAM" id="MobiDB-lite"/>
    </source>
</evidence>
<dbReference type="InterPro" id="IPR032675">
    <property type="entry name" value="LRR_dom_sf"/>
</dbReference>
<organism evidence="7 8">
    <name type="scientific">Paragonimus heterotremus</name>
    <dbReference type="NCBI Taxonomy" id="100268"/>
    <lineage>
        <taxon>Eukaryota</taxon>
        <taxon>Metazoa</taxon>
        <taxon>Spiralia</taxon>
        <taxon>Lophotrochozoa</taxon>
        <taxon>Platyhelminthes</taxon>
        <taxon>Trematoda</taxon>
        <taxon>Digenea</taxon>
        <taxon>Plagiorchiida</taxon>
        <taxon>Troglotremata</taxon>
        <taxon>Troglotrematidae</taxon>
        <taxon>Paragonimus</taxon>
    </lineage>
</organism>
<feature type="compositionally biased region" description="Polar residues" evidence="6">
    <location>
        <begin position="221"/>
        <end position="234"/>
    </location>
</feature>
<dbReference type="InterPro" id="IPR001611">
    <property type="entry name" value="Leu-rich_rpt"/>
</dbReference>
<dbReference type="InterPro" id="IPR044640">
    <property type="entry name" value="RU2A"/>
</dbReference>
<keyword evidence="8" id="KW-1185">Reference proteome</keyword>
<dbReference type="Proteomes" id="UP000748531">
    <property type="component" value="Unassembled WGS sequence"/>
</dbReference>
<dbReference type="PANTHER" id="PTHR10552:SF6">
    <property type="entry name" value="U2 SMALL NUCLEAR RIBONUCLEOPROTEIN A"/>
    <property type="match status" value="1"/>
</dbReference>
<protein>
    <submittedName>
        <fullName evidence="7">U2 small nuclear ribonucleoprotein A</fullName>
    </submittedName>
</protein>
<dbReference type="FunFam" id="3.80.10.10:FF:000026">
    <property type="entry name" value="U2 small nuclear ribonucleoprotein A"/>
    <property type="match status" value="1"/>
</dbReference>
<dbReference type="Pfam" id="PF14580">
    <property type="entry name" value="LRR_9"/>
    <property type="match status" value="1"/>
</dbReference>
<evidence type="ECO:0000256" key="4">
    <source>
        <dbReference type="ARBA" id="ARBA00023242"/>
    </source>
</evidence>
<keyword evidence="3" id="KW-0677">Repeat</keyword>
<comment type="caution">
    <text evidence="7">The sequence shown here is derived from an EMBL/GenBank/DDBJ whole genome shotgun (WGS) entry which is preliminary data.</text>
</comment>
<evidence type="ECO:0000256" key="3">
    <source>
        <dbReference type="ARBA" id="ARBA00022737"/>
    </source>
</evidence>
<feature type="region of interest" description="Disordered" evidence="6">
    <location>
        <begin position="321"/>
        <end position="378"/>
    </location>
</feature>
<dbReference type="PROSITE" id="PS51450">
    <property type="entry name" value="LRR"/>
    <property type="match status" value="1"/>
</dbReference>
<comment type="similarity">
    <text evidence="5">Belongs to the U2 small nuclear ribonucleoprotein A family.</text>
</comment>
<proteinExistence type="inferred from homology"/>
<keyword evidence="4" id="KW-0539">Nucleus</keyword>
<reference evidence="7" key="1">
    <citation type="submission" date="2019-05" db="EMBL/GenBank/DDBJ databases">
        <title>Annotation for the trematode Paragonimus heterotremus.</title>
        <authorList>
            <person name="Choi Y.-J."/>
        </authorList>
    </citation>
    <scope>NUCLEOTIDE SEQUENCE</scope>
    <source>
        <strain evidence="7">LC</strain>
    </source>
</reference>
<dbReference type="SUPFAM" id="SSF52058">
    <property type="entry name" value="L domain-like"/>
    <property type="match status" value="1"/>
</dbReference>
<keyword evidence="2" id="KW-0433">Leucine-rich repeat</keyword>
<evidence type="ECO:0000256" key="2">
    <source>
        <dbReference type="ARBA" id="ARBA00022614"/>
    </source>
</evidence>
<name>A0A8J4WJ26_9TREM</name>
<dbReference type="PANTHER" id="PTHR10552">
    <property type="entry name" value="U2 SMALL NUCLEAR RIBONUCLEOPROTEIN A"/>
    <property type="match status" value="1"/>
</dbReference>
<evidence type="ECO:0000256" key="5">
    <source>
        <dbReference type="ARBA" id="ARBA00024196"/>
    </source>
</evidence>
<dbReference type="Gene3D" id="3.80.10.10">
    <property type="entry name" value="Ribonuclease Inhibitor"/>
    <property type="match status" value="1"/>
</dbReference>
<dbReference type="GO" id="GO:0030620">
    <property type="term" value="F:U2 snRNA binding"/>
    <property type="evidence" value="ECO:0007669"/>
    <property type="project" value="InterPro"/>
</dbReference>
<dbReference type="OrthoDB" id="433501at2759"/>
<keyword evidence="7" id="KW-0687">Ribonucleoprotein</keyword>
<evidence type="ECO:0000313" key="7">
    <source>
        <dbReference type="EMBL" id="KAF5402891.1"/>
    </source>
</evidence>
<evidence type="ECO:0000256" key="1">
    <source>
        <dbReference type="ARBA" id="ARBA00004123"/>
    </source>
</evidence>
<dbReference type="GO" id="GO:0000398">
    <property type="term" value="P:mRNA splicing, via spliceosome"/>
    <property type="evidence" value="ECO:0007669"/>
    <property type="project" value="InterPro"/>
</dbReference>
<evidence type="ECO:0000313" key="8">
    <source>
        <dbReference type="Proteomes" id="UP000748531"/>
    </source>
</evidence>
<dbReference type="EMBL" id="LUCH01001544">
    <property type="protein sequence ID" value="KAF5402891.1"/>
    <property type="molecule type" value="Genomic_DNA"/>
</dbReference>
<sequence>MVRITPELIENAPQFTNAIKDRELDLRGYKFPVIENLGSTLDQFDTIDLSDNEIRKLDGFPLLKRLKCLILTNNKIVRLAEDLGQQLPYLNTLILTGNSFSELRELEPLSTCDKLTFLSLVHCPVQMRANYRLFVVSRIPTLRFLDFRRVTQSERKLARNMFKRLPALSSVNSTTAKNAPSKLVNGVRANAPTTNVKTFIPGAPIYPSPNPPPPGTQPSPMDQNESFIQNNTSGGLEEKTPATTTEPVMPPPPAPPVHSGVKRSHTGGNTQDLFAIQEAIKRARTMDEVDRLHQLLSSGQFAGFAAQWQQQLRQQQQQQHQSQQMQQQQQQSEQLQQQQLQQMQQQQQSQQQQPQQVQQEQSQQPQQESQSEVEHNVD</sequence>
<comment type="subcellular location">
    <subcellularLocation>
        <location evidence="1">Nucleus</location>
    </subcellularLocation>
</comment>
<accession>A0A8J4WJ26</accession>
<feature type="compositionally biased region" description="Pro residues" evidence="6">
    <location>
        <begin position="204"/>
        <end position="217"/>
    </location>
</feature>
<gene>
    <name evidence="7" type="ORF">PHET_03443</name>
</gene>